<dbReference type="Gene3D" id="2.40.50.100">
    <property type="match status" value="1"/>
</dbReference>
<dbReference type="Gene3D" id="2.40.50.140">
    <property type="entry name" value="Nucleic acid-binding proteins"/>
    <property type="match status" value="1"/>
</dbReference>
<accession>U1PLL2</accession>
<evidence type="ECO:0000259" key="11">
    <source>
        <dbReference type="PROSITE" id="PS50893"/>
    </source>
</evidence>
<dbReference type="EC" id="7.5.2.13" evidence="10"/>
<dbReference type="PANTHER" id="PTHR43875">
    <property type="entry name" value="MALTODEXTRIN IMPORT ATP-BINDING PROTEIN MSMX"/>
    <property type="match status" value="1"/>
</dbReference>
<dbReference type="InterPro" id="IPR008995">
    <property type="entry name" value="Mo/tungstate-bd_C_term_dom"/>
</dbReference>
<dbReference type="InterPro" id="IPR015855">
    <property type="entry name" value="ABC_transpr_MalK-like"/>
</dbReference>
<comment type="function">
    <text evidence="7">Part of the ABC transporter complex XacGHIJK involved in the uptake of xylose and arabinose. Responsible for energy coupling to the transport system.</text>
</comment>
<evidence type="ECO:0000256" key="8">
    <source>
        <dbReference type="ARBA" id="ARBA00061029"/>
    </source>
</evidence>
<evidence type="ECO:0000256" key="2">
    <source>
        <dbReference type="ARBA" id="ARBA00022448"/>
    </source>
</evidence>
<keyword evidence="2" id="KW-0813">Transport</keyword>
<dbReference type="GO" id="GO:0016887">
    <property type="term" value="F:ATP hydrolysis activity"/>
    <property type="evidence" value="ECO:0007669"/>
    <property type="project" value="InterPro"/>
</dbReference>
<dbReference type="InterPro" id="IPR040582">
    <property type="entry name" value="OB_MalK-like"/>
</dbReference>
<dbReference type="InterPro" id="IPR003593">
    <property type="entry name" value="AAA+_ATPase"/>
</dbReference>
<dbReference type="GO" id="GO:0055052">
    <property type="term" value="C:ATP-binding cassette (ABC) transporter complex, substrate-binding subunit-containing"/>
    <property type="evidence" value="ECO:0007669"/>
    <property type="project" value="TreeGrafter"/>
</dbReference>
<organism evidence="12 13">
    <name type="scientific">Haloquadratum walsbyi J07HQW2</name>
    <dbReference type="NCBI Taxonomy" id="1238425"/>
    <lineage>
        <taxon>Archaea</taxon>
        <taxon>Methanobacteriati</taxon>
        <taxon>Methanobacteriota</taxon>
        <taxon>Stenosarchaea group</taxon>
        <taxon>Halobacteria</taxon>
        <taxon>Halobacteriales</taxon>
        <taxon>Haloferacaceae</taxon>
        <taxon>Haloquadratum</taxon>
    </lineage>
</organism>
<proteinExistence type="inferred from homology"/>
<evidence type="ECO:0000256" key="6">
    <source>
        <dbReference type="ARBA" id="ARBA00051890"/>
    </source>
</evidence>
<comment type="subcellular location">
    <subcellularLocation>
        <location evidence="1">Cell membrane</location>
        <topology evidence="1">Peripheral membrane protein</topology>
    </subcellularLocation>
</comment>
<dbReference type="GO" id="GO:0008643">
    <property type="term" value="P:carbohydrate transport"/>
    <property type="evidence" value="ECO:0007669"/>
    <property type="project" value="InterPro"/>
</dbReference>
<comment type="catalytic activity">
    <reaction evidence="5">
        <text>D-xylose(out) + ATP + H2O = D-xylose(in) + ADP + phosphate + H(+)</text>
        <dbReference type="Rhea" id="RHEA:29899"/>
        <dbReference type="ChEBI" id="CHEBI:15377"/>
        <dbReference type="ChEBI" id="CHEBI:15378"/>
        <dbReference type="ChEBI" id="CHEBI:30616"/>
        <dbReference type="ChEBI" id="CHEBI:43474"/>
        <dbReference type="ChEBI" id="CHEBI:53455"/>
        <dbReference type="ChEBI" id="CHEBI:456216"/>
        <dbReference type="EC" id="7.5.2.13"/>
    </reaction>
    <physiologicalReaction direction="left-to-right" evidence="5">
        <dbReference type="Rhea" id="RHEA:29900"/>
    </physiologicalReaction>
</comment>
<dbReference type="PROSITE" id="PS00211">
    <property type="entry name" value="ABC_TRANSPORTER_1"/>
    <property type="match status" value="1"/>
</dbReference>
<comment type="subunit">
    <text evidence="9">The complex is composed of two ATP-binding proteins (XacJ and XacK), two transmembrane proteins (XacH and XacI) and a solute-binding protein (XacG).</text>
</comment>
<keyword evidence="3" id="KW-0547">Nucleotide-binding</keyword>
<dbReference type="Pfam" id="PF00005">
    <property type="entry name" value="ABC_tran"/>
    <property type="match status" value="1"/>
</dbReference>
<dbReference type="STRING" id="1238425.J07HQW2_01028"/>
<dbReference type="InterPro" id="IPR012340">
    <property type="entry name" value="NA-bd_OB-fold"/>
</dbReference>
<dbReference type="HOGENOM" id="CLU_000604_1_1_2"/>
<dbReference type="InterPro" id="IPR003439">
    <property type="entry name" value="ABC_transporter-like_ATP-bd"/>
</dbReference>
<evidence type="ECO:0000256" key="7">
    <source>
        <dbReference type="ARBA" id="ARBA00053454"/>
    </source>
</evidence>
<dbReference type="SUPFAM" id="SSF50331">
    <property type="entry name" value="MOP-like"/>
    <property type="match status" value="1"/>
</dbReference>
<dbReference type="EMBL" id="KE356561">
    <property type="protein sequence ID" value="ERG94592.1"/>
    <property type="molecule type" value="Genomic_DNA"/>
</dbReference>
<dbReference type="PROSITE" id="PS50893">
    <property type="entry name" value="ABC_TRANSPORTER_2"/>
    <property type="match status" value="1"/>
</dbReference>
<protein>
    <recommendedName>
        <fullName evidence="10">ABC-type D-xylose/L-arabinose transporter</fullName>
        <ecNumber evidence="10">7.5.2.13</ecNumber>
    </recommendedName>
</protein>
<name>U1PLL2_9EURY</name>
<dbReference type="InterPro" id="IPR017871">
    <property type="entry name" value="ABC_transporter-like_CS"/>
</dbReference>
<dbReference type="InterPro" id="IPR047641">
    <property type="entry name" value="ABC_transpr_MalK/UgpC-like"/>
</dbReference>
<dbReference type="CDD" id="cd03301">
    <property type="entry name" value="ABC_MalK_N"/>
    <property type="match status" value="1"/>
</dbReference>
<dbReference type="NCBIfam" id="NF008653">
    <property type="entry name" value="PRK11650.1"/>
    <property type="match status" value="1"/>
</dbReference>
<dbReference type="Gene3D" id="3.40.50.300">
    <property type="entry name" value="P-loop containing nucleotide triphosphate hydrolases"/>
    <property type="match status" value="1"/>
</dbReference>
<evidence type="ECO:0000313" key="12">
    <source>
        <dbReference type="EMBL" id="ERG94592.1"/>
    </source>
</evidence>
<dbReference type="GO" id="GO:0005524">
    <property type="term" value="F:ATP binding"/>
    <property type="evidence" value="ECO:0007669"/>
    <property type="project" value="UniProtKB-KW"/>
</dbReference>
<keyword evidence="4" id="KW-0067">ATP-binding</keyword>
<dbReference type="FunFam" id="3.40.50.300:FF:000042">
    <property type="entry name" value="Maltose/maltodextrin ABC transporter, ATP-binding protein"/>
    <property type="match status" value="1"/>
</dbReference>
<evidence type="ECO:0000256" key="5">
    <source>
        <dbReference type="ARBA" id="ARBA00050355"/>
    </source>
</evidence>
<evidence type="ECO:0000256" key="9">
    <source>
        <dbReference type="ARBA" id="ARBA00065962"/>
    </source>
</evidence>
<evidence type="ECO:0000256" key="1">
    <source>
        <dbReference type="ARBA" id="ARBA00004202"/>
    </source>
</evidence>
<evidence type="ECO:0000256" key="4">
    <source>
        <dbReference type="ARBA" id="ARBA00022840"/>
    </source>
</evidence>
<dbReference type="PANTHER" id="PTHR43875:SF1">
    <property type="entry name" value="OSMOPROTECTIVE COMPOUNDS UPTAKE ATP-BINDING PROTEIN GGTA"/>
    <property type="match status" value="1"/>
</dbReference>
<sequence>MATLTLTDVTKEFNSGQNNEVTAVDEVSMTIDDGEFLVLVGPSGCGKSTTLRMIAGLETVTNGDITLEDRRINGVSPANRDIAMVFQSYALYPHMTVRENMRFGLEESTTLEDDVIANTVTETATLMDISELLDRTPAELSGGQQQRVALGRAIVRDPAVFLMDEPLSNLDAKLRATMRTELQRIQADLDVTTVYVTHDQTEAMTMGDRIAVLDDGTLQQVGTPLECYHTPQNRFVAGFIGEPSMNFFNGKIKSRTFVAQQFSYPLSEKIQSAIGGTREITLGVRPEDVILHQDADDTIQANNHCFDCVVDVVEPVGESNHIYLQFATDNRSQSETFIATVSGMQTINSGDNVIVEIPPEGIHLFDTHNGTALMNRSLTDIGSVETPRLQ</sequence>
<evidence type="ECO:0000313" key="13">
    <source>
        <dbReference type="Proteomes" id="UP000030710"/>
    </source>
</evidence>
<reference evidence="12 13" key="1">
    <citation type="journal article" date="2013" name="PLoS ONE">
        <title>Assembly-driven community genomics of a hypersaline microbial ecosystem.</title>
        <authorList>
            <person name="Podell S."/>
            <person name="Ugalde J.A."/>
            <person name="Narasingarao P."/>
            <person name="Banfield J.F."/>
            <person name="Heidelberg K.B."/>
            <person name="Allen E.E."/>
        </authorList>
    </citation>
    <scope>NUCLEOTIDE SEQUENCE [LARGE SCALE GENOMIC DNA]</scope>
    <source>
        <strain evidence="13">J07HQW2</strain>
    </source>
</reference>
<dbReference type="SUPFAM" id="SSF52540">
    <property type="entry name" value="P-loop containing nucleoside triphosphate hydrolases"/>
    <property type="match status" value="1"/>
</dbReference>
<evidence type="ECO:0000256" key="10">
    <source>
        <dbReference type="ARBA" id="ARBA00066315"/>
    </source>
</evidence>
<comment type="similarity">
    <text evidence="8">Belongs to the ABC transporter superfamily. Carbohydrate uptake transporter-1 (CUT1) (TC 3.A.1.1) family.</text>
</comment>
<dbReference type="AlphaFoldDB" id="U1PLL2"/>
<feature type="domain" description="ABC transporter" evidence="11">
    <location>
        <begin position="4"/>
        <end position="240"/>
    </location>
</feature>
<dbReference type="RefSeq" id="WP_021054083.1">
    <property type="nucleotide sequence ID" value="NZ_KE356561.1"/>
</dbReference>
<dbReference type="SMART" id="SM00382">
    <property type="entry name" value="AAA"/>
    <property type="match status" value="1"/>
</dbReference>
<dbReference type="Pfam" id="PF17912">
    <property type="entry name" value="OB_MalK"/>
    <property type="match status" value="1"/>
</dbReference>
<keyword evidence="12" id="KW-0762">Sugar transport</keyword>
<dbReference type="GO" id="GO:0140359">
    <property type="term" value="F:ABC-type transporter activity"/>
    <property type="evidence" value="ECO:0007669"/>
    <property type="project" value="InterPro"/>
</dbReference>
<comment type="catalytic activity">
    <reaction evidence="6">
        <text>L-arabinose(out) + ATP + H2O = L-arabinose(in) + ADP + phosphate + H(+)</text>
        <dbReference type="Rhea" id="RHEA:30007"/>
        <dbReference type="ChEBI" id="CHEBI:15377"/>
        <dbReference type="ChEBI" id="CHEBI:15378"/>
        <dbReference type="ChEBI" id="CHEBI:17535"/>
        <dbReference type="ChEBI" id="CHEBI:30616"/>
        <dbReference type="ChEBI" id="CHEBI:43474"/>
        <dbReference type="ChEBI" id="CHEBI:456216"/>
        <dbReference type="EC" id="7.5.2.13"/>
    </reaction>
    <physiologicalReaction direction="left-to-right" evidence="6">
        <dbReference type="Rhea" id="RHEA:30008"/>
    </physiologicalReaction>
</comment>
<dbReference type="eggNOG" id="arCOG00177">
    <property type="taxonomic scope" value="Archaea"/>
</dbReference>
<dbReference type="Proteomes" id="UP000030710">
    <property type="component" value="Unassembled WGS sequence"/>
</dbReference>
<dbReference type="InterPro" id="IPR027417">
    <property type="entry name" value="P-loop_NTPase"/>
</dbReference>
<evidence type="ECO:0000256" key="3">
    <source>
        <dbReference type="ARBA" id="ARBA00022741"/>
    </source>
</evidence>
<gene>
    <name evidence="12" type="ORF">J07HQW2_01028</name>
</gene>